<keyword evidence="1" id="KW-0732">Signal</keyword>
<feature type="signal peptide" evidence="1">
    <location>
        <begin position="1"/>
        <end position="25"/>
    </location>
</feature>
<evidence type="ECO:0000313" key="3">
    <source>
        <dbReference type="Proteomes" id="UP001474120"/>
    </source>
</evidence>
<dbReference type="SUPFAM" id="SSF63829">
    <property type="entry name" value="Calcium-dependent phosphotriesterase"/>
    <property type="match status" value="1"/>
</dbReference>
<sequence>MKTIEKRSVWSVLKLAFLAVLLVTASCSQEMAELEANQEGVQAKNSKAVLKTLAKGAKIHGTNGIYFGPDDNLYIASFYGQEIVVMDKESGKIINRFGVGEGVLGPDDLVFHPDGKSFFFTDIVTGYVGEMNLKGEILQYAEFKAGNNPITFLEDENDPENPRLFVALDFQGEGLYELDPEDLSIYRAIIEPSGSNPFPLGFFNAFDFGPDGRLYGPSFLFGKIISVDVGEWGDPPADPSTLIEEVVGGFDFAVAAKFGPDGLLTVLDQNGKVYKVDIVNKTKTLFTTLQPGLDNLAFDKDGTLYVSNADFGWIVEILPSRQARTISTGGMIGPMGVAVLQGANNKDDVFVGDLFRMYNFNGHTGNEKEVYKGYLVPETDKLTMPFSVQADTDGENLIVTSWFSELVQVWNPESELVTEEYPMVYPIDAVRVNGEIAVSDLGLGGVVWASNQDPILPIDDATVFAPGGLATDGVTLWVADWGSGIVWEVNFNGSPPFPVANNLKSPEGLAFEKEGSLVVVETGESRLSRIDLNKDAGENVTIIAENLELSAPALPGGLPTWWFDGVAVGPSGDIYVTGGGANALYRVSPK</sequence>
<keyword evidence="3" id="KW-1185">Reference proteome</keyword>
<dbReference type="EMBL" id="JBCDNA010000002">
    <property type="protein sequence ID" value="MEL4456418.1"/>
    <property type="molecule type" value="Genomic_DNA"/>
</dbReference>
<protein>
    <recommendedName>
        <fullName evidence="4">SMP-30/Gluconolactonase/LRE-like region domain-containing protein</fullName>
    </recommendedName>
</protein>
<dbReference type="RefSeq" id="WP_342160551.1">
    <property type="nucleotide sequence ID" value="NZ_JBCDNA010000002.1"/>
</dbReference>
<feature type="chain" id="PRO_5047417659" description="SMP-30/Gluconolactonase/LRE-like region domain-containing protein" evidence="1">
    <location>
        <begin position="26"/>
        <end position="590"/>
    </location>
</feature>
<evidence type="ECO:0000313" key="2">
    <source>
        <dbReference type="EMBL" id="MEL4456418.1"/>
    </source>
</evidence>
<reference evidence="2 3" key="1">
    <citation type="submission" date="2024-04" db="EMBL/GenBank/DDBJ databases">
        <title>whole genome sequencing of Lutimonas vermicola strain IMCC1616.</title>
        <authorList>
            <person name="Bae S.S."/>
        </authorList>
    </citation>
    <scope>NUCLEOTIDE SEQUENCE [LARGE SCALE GENOMIC DNA]</scope>
    <source>
        <strain evidence="2 3">IMCC1616</strain>
    </source>
</reference>
<comment type="caution">
    <text evidence="2">The sequence shown here is derived from an EMBL/GenBank/DDBJ whole genome shotgun (WGS) entry which is preliminary data.</text>
</comment>
<accession>A0ABU9L2U7</accession>
<dbReference type="SUPFAM" id="SSF50969">
    <property type="entry name" value="YVTN repeat-like/Quinoprotein amine dehydrogenase"/>
    <property type="match status" value="1"/>
</dbReference>
<dbReference type="Proteomes" id="UP001474120">
    <property type="component" value="Unassembled WGS sequence"/>
</dbReference>
<dbReference type="InterPro" id="IPR011044">
    <property type="entry name" value="Quino_amine_DH_bsu"/>
</dbReference>
<name>A0ABU9L2U7_9FLAO</name>
<evidence type="ECO:0008006" key="4">
    <source>
        <dbReference type="Google" id="ProtNLM"/>
    </source>
</evidence>
<gene>
    <name evidence="2" type="ORF">AABB81_10955</name>
</gene>
<dbReference type="PANTHER" id="PTHR40274">
    <property type="entry name" value="VIRGINIAMYCIN B LYASE"/>
    <property type="match status" value="1"/>
</dbReference>
<dbReference type="PANTHER" id="PTHR40274:SF4">
    <property type="entry name" value="BLL1406 PROTEIN"/>
    <property type="match status" value="1"/>
</dbReference>
<dbReference type="InterPro" id="IPR011042">
    <property type="entry name" value="6-blade_b-propeller_TolB-like"/>
</dbReference>
<organism evidence="2 3">
    <name type="scientific">Lutimonas vermicola</name>
    <dbReference type="NCBI Taxonomy" id="414288"/>
    <lineage>
        <taxon>Bacteria</taxon>
        <taxon>Pseudomonadati</taxon>
        <taxon>Bacteroidota</taxon>
        <taxon>Flavobacteriia</taxon>
        <taxon>Flavobacteriales</taxon>
        <taxon>Flavobacteriaceae</taxon>
        <taxon>Lutimonas</taxon>
    </lineage>
</organism>
<evidence type="ECO:0000256" key="1">
    <source>
        <dbReference type="SAM" id="SignalP"/>
    </source>
</evidence>
<dbReference type="InterPro" id="IPR051344">
    <property type="entry name" value="Vgb"/>
</dbReference>
<dbReference type="PROSITE" id="PS51257">
    <property type="entry name" value="PROKAR_LIPOPROTEIN"/>
    <property type="match status" value="1"/>
</dbReference>
<dbReference type="SUPFAM" id="SSF101898">
    <property type="entry name" value="NHL repeat"/>
    <property type="match status" value="1"/>
</dbReference>
<proteinExistence type="predicted"/>
<dbReference type="Gene3D" id="2.120.10.30">
    <property type="entry name" value="TolB, C-terminal domain"/>
    <property type="match status" value="3"/>
</dbReference>